<evidence type="ECO:0000259" key="2">
    <source>
        <dbReference type="Pfam" id="PF15296"/>
    </source>
</evidence>
<accession>A0AA36FE21</accession>
<dbReference type="Pfam" id="PF15296">
    <property type="entry name" value="Codanin-1_C"/>
    <property type="match status" value="1"/>
</dbReference>
<organism evidence="3 4">
    <name type="scientific">Octopus vulgaris</name>
    <name type="common">Common octopus</name>
    <dbReference type="NCBI Taxonomy" id="6645"/>
    <lineage>
        <taxon>Eukaryota</taxon>
        <taxon>Metazoa</taxon>
        <taxon>Spiralia</taxon>
        <taxon>Lophotrochozoa</taxon>
        <taxon>Mollusca</taxon>
        <taxon>Cephalopoda</taxon>
        <taxon>Coleoidea</taxon>
        <taxon>Octopodiformes</taxon>
        <taxon>Octopoda</taxon>
        <taxon>Incirrata</taxon>
        <taxon>Octopodidae</taxon>
        <taxon>Octopus</taxon>
    </lineage>
</organism>
<dbReference type="InterPro" id="IPR028171">
    <property type="entry name" value="Codanin-1_C"/>
</dbReference>
<feature type="domain" description="Codanin-1 C-terminal" evidence="2">
    <location>
        <begin position="819"/>
        <end position="928"/>
    </location>
</feature>
<proteinExistence type="predicted"/>
<evidence type="ECO:0000256" key="1">
    <source>
        <dbReference type="SAM" id="MobiDB-lite"/>
    </source>
</evidence>
<gene>
    <name evidence="3" type="ORF">OCTVUL_1B027831</name>
</gene>
<dbReference type="GO" id="GO:0006325">
    <property type="term" value="P:chromatin organization"/>
    <property type="evidence" value="ECO:0007669"/>
    <property type="project" value="TreeGrafter"/>
</dbReference>
<evidence type="ECO:0000313" key="4">
    <source>
        <dbReference type="Proteomes" id="UP001162480"/>
    </source>
</evidence>
<feature type="region of interest" description="Disordered" evidence="1">
    <location>
        <begin position="64"/>
        <end position="89"/>
    </location>
</feature>
<evidence type="ECO:0000313" key="3">
    <source>
        <dbReference type="EMBL" id="CAI9734855.1"/>
    </source>
</evidence>
<reference evidence="3" key="1">
    <citation type="submission" date="2023-08" db="EMBL/GenBank/DDBJ databases">
        <authorList>
            <person name="Alioto T."/>
            <person name="Alioto T."/>
            <person name="Gomez Garrido J."/>
        </authorList>
    </citation>
    <scope>NUCLEOTIDE SEQUENCE</scope>
</reference>
<dbReference type="InterPro" id="IPR040031">
    <property type="entry name" value="Codanin-1"/>
</dbReference>
<dbReference type="AlphaFoldDB" id="A0AA36FE21"/>
<keyword evidence="4" id="KW-1185">Reference proteome</keyword>
<dbReference type="Proteomes" id="UP001162480">
    <property type="component" value="Chromosome 16"/>
</dbReference>
<dbReference type="GO" id="GO:0005634">
    <property type="term" value="C:nucleus"/>
    <property type="evidence" value="ECO:0007669"/>
    <property type="project" value="TreeGrafter"/>
</dbReference>
<dbReference type="EMBL" id="OX597829">
    <property type="protein sequence ID" value="CAI9734855.1"/>
    <property type="molecule type" value="Genomic_DNA"/>
</dbReference>
<name>A0AA36FE21_OCTVU</name>
<sequence length="1191" mass="137003">MAAVLDALLDGECVPLQVIQWMKMETHQPPLPEVLINLHCEKKEFIPYFLNYLRDQTFHLLHNSKSVSPSPSKCDSSTPVTTSKRSRSSCTRTQLFPNSDFCRNSDNYAENFPKLNAETSPDHLGTSMKSCLSNTTLTTVENLTIRKRSKKVPNKKTSYPIETAVDNNKEVHINSVNIERDSSSCSSCKLSNQKKRNWKTQHNDKKCQNQKHKLESSGHPRNQVLATFLDQAVITYQNCMKPSRRIKPTPVQAGMERKQNQAFIESSENKCNSISLRNEENKHNGSSTSFQEERALLKIEKAKLLEATNVPWNITPSSFNHSPIKNSNVEQGEMIEANLSLVTNHQKLDTLSKIYSECLYAALFPSLTVEIFFLVQLLVAKISEKAVTDSTPNNCSGHNYLKNIHNIVYFSVQVLQNLLPLLPLLGKTILRLLCDNPRIGHFSLSLKSILCQLHETDCSSLQMSPVLLHCSIGGVPFQAETDNRNNFPSPKAFSTFRAQRDHFYELIREWKDNHEKPQWSLTSMLNKKMHLVLSPDSELANYWHLAKLFVSQLIIMYHEDNNMSLEGDEDSISFLSQLRKSNPEKFKLLQERFIIPLSTNGPSPAPAFINSQEFFHDFIMLANSHIFNQHLCDILKSKISELDKSQFLTIENVTEDGDVPKTVKKEFKSSMLTLRLLAKFLGFITFLPYQSVNKLPDEVHSTYVNIRNKSVPSCDTLSYLKEASTRGRLCLTIPWVVEFLSWIDKMSPLLDYYQEIFHELLYIHRKSWYNMKVKICLETQLFIIIQIEWLLGIPNMPEGIFFTFCEKSQVCEIPEKCLDKMNVVDQSLLHTCCPYLGSIKTLLLDFAIGSSSKASTLRKITPIAADDSVEFSSRHQLQLQLEDNFFHNHPTSLKKTVDFIAKRMVSNFIKLFRSRKLESLLRQSRNTFTETMEQCLDPANIPEFNYEDVDDLNKDFMQGVQKYLKDEMRSYVESNGRKVIQVLLVDYNETVKLFSLKIIVRLAEEGIHQWIAANITKAFFIGEMRQERNKLLKNTKVVVEKLPLPDTHDSFCRQPSEILVELKDFLRDILLEESKPNLEKITTTLHEAQKMILSRQDITVGVVKTLKDITLYLAIELIINYPVDWGEVKKLFFDFWNNHLRDKNSEFALDYGKLERLLYKSPKKQLSQFHLENLSAAILGLPVNSCIVDEL</sequence>
<dbReference type="PANTHER" id="PTHR28678">
    <property type="entry name" value="CODANIN-1"/>
    <property type="match status" value="1"/>
</dbReference>
<dbReference type="PANTHER" id="PTHR28678:SF1">
    <property type="entry name" value="CODANIN-1"/>
    <property type="match status" value="1"/>
</dbReference>
<protein>
    <recommendedName>
        <fullName evidence="2">Codanin-1 C-terminal domain-containing protein</fullName>
    </recommendedName>
</protein>